<feature type="domain" description="Lipase" evidence="6">
    <location>
        <begin position="20"/>
        <end position="217"/>
    </location>
</feature>
<dbReference type="GO" id="GO:0017171">
    <property type="term" value="F:serine hydrolase activity"/>
    <property type="evidence" value="ECO:0007669"/>
    <property type="project" value="TreeGrafter"/>
</dbReference>
<dbReference type="GO" id="GO:0005615">
    <property type="term" value="C:extracellular space"/>
    <property type="evidence" value="ECO:0007669"/>
    <property type="project" value="TreeGrafter"/>
</dbReference>
<dbReference type="InterPro" id="IPR029058">
    <property type="entry name" value="AB_hydrolase_fold"/>
</dbReference>
<dbReference type="Proteomes" id="UP000792457">
    <property type="component" value="Unassembled WGS sequence"/>
</dbReference>
<evidence type="ECO:0000256" key="4">
    <source>
        <dbReference type="RuleBase" id="RU004262"/>
    </source>
</evidence>
<dbReference type="GO" id="GO:0016042">
    <property type="term" value="P:lipid catabolic process"/>
    <property type="evidence" value="ECO:0007669"/>
    <property type="project" value="TreeGrafter"/>
</dbReference>
<dbReference type="PANTHER" id="PTHR11610:SF173">
    <property type="entry name" value="LIPASE DOMAIN-CONTAINING PROTEIN-RELATED"/>
    <property type="match status" value="1"/>
</dbReference>
<evidence type="ECO:0000313" key="7">
    <source>
        <dbReference type="EMBL" id="KAG8228309.1"/>
    </source>
</evidence>
<dbReference type="InterPro" id="IPR033906">
    <property type="entry name" value="Lipase_N"/>
</dbReference>
<feature type="signal peptide" evidence="5">
    <location>
        <begin position="1"/>
        <end position="24"/>
    </location>
</feature>
<protein>
    <recommendedName>
        <fullName evidence="6">Lipase domain-containing protein</fullName>
    </recommendedName>
</protein>
<evidence type="ECO:0000259" key="6">
    <source>
        <dbReference type="Pfam" id="PF00151"/>
    </source>
</evidence>
<keyword evidence="3" id="KW-0964">Secreted</keyword>
<evidence type="ECO:0000313" key="8">
    <source>
        <dbReference type="Proteomes" id="UP000792457"/>
    </source>
</evidence>
<dbReference type="PRINTS" id="PR00821">
    <property type="entry name" value="TAGLIPASE"/>
</dbReference>
<evidence type="ECO:0000256" key="1">
    <source>
        <dbReference type="ARBA" id="ARBA00004613"/>
    </source>
</evidence>
<comment type="caution">
    <text evidence="7">The sequence shown here is derived from an EMBL/GenBank/DDBJ whole genome shotgun (WGS) entry which is preliminary data.</text>
</comment>
<evidence type="ECO:0000256" key="3">
    <source>
        <dbReference type="ARBA" id="ARBA00022525"/>
    </source>
</evidence>
<dbReference type="Pfam" id="PF00151">
    <property type="entry name" value="Lipase"/>
    <property type="match status" value="1"/>
</dbReference>
<reference evidence="7" key="2">
    <citation type="submission" date="2017-10" db="EMBL/GenBank/DDBJ databases">
        <title>Ladona fulva Genome sequencing and assembly.</title>
        <authorList>
            <person name="Murali S."/>
            <person name="Richards S."/>
            <person name="Bandaranaike D."/>
            <person name="Bellair M."/>
            <person name="Blankenburg K."/>
            <person name="Chao H."/>
            <person name="Dinh H."/>
            <person name="Doddapaneni H."/>
            <person name="Dugan-Rocha S."/>
            <person name="Elkadiri S."/>
            <person name="Gnanaolivu R."/>
            <person name="Hernandez B."/>
            <person name="Skinner E."/>
            <person name="Javaid M."/>
            <person name="Lee S."/>
            <person name="Li M."/>
            <person name="Ming W."/>
            <person name="Munidasa M."/>
            <person name="Muniz J."/>
            <person name="Nguyen L."/>
            <person name="Hughes D."/>
            <person name="Osuji N."/>
            <person name="Pu L.-L."/>
            <person name="Puazo M."/>
            <person name="Qu C."/>
            <person name="Quiroz J."/>
            <person name="Raj R."/>
            <person name="Weissenberger G."/>
            <person name="Xin Y."/>
            <person name="Zou X."/>
            <person name="Han Y."/>
            <person name="Worley K."/>
            <person name="Muzny D."/>
            <person name="Gibbs R."/>
        </authorList>
    </citation>
    <scope>NUCLEOTIDE SEQUENCE</scope>
    <source>
        <strain evidence="7">Sampled in the wild</strain>
    </source>
</reference>
<evidence type="ECO:0000256" key="2">
    <source>
        <dbReference type="ARBA" id="ARBA00010701"/>
    </source>
</evidence>
<dbReference type="Gene3D" id="3.40.50.1820">
    <property type="entry name" value="alpha/beta hydrolase"/>
    <property type="match status" value="1"/>
</dbReference>
<dbReference type="OrthoDB" id="199913at2759"/>
<dbReference type="EMBL" id="KZ308366">
    <property type="protein sequence ID" value="KAG8228309.1"/>
    <property type="molecule type" value="Genomic_DNA"/>
</dbReference>
<keyword evidence="5" id="KW-0732">Signal</keyword>
<comment type="subcellular location">
    <subcellularLocation>
        <location evidence="1">Secreted</location>
    </subcellularLocation>
</comment>
<feature type="chain" id="PRO_5035482393" description="Lipase domain-containing protein" evidence="5">
    <location>
        <begin position="25"/>
        <end position="220"/>
    </location>
</feature>
<sequence length="220" mass="23582">MTHIAVIFLIKGFILLAYLKNGNYNVFSVDWGPLAKEPCYFSAARSVPVVGKCAATLVDAIAAAGVPPDRVHIVGFSLGSHVSGHASRKARVGKVGRITGLDPALPMFASTFDEPVLDPTDATFVDVIHTNAGNKGKLGPNGHVDFYANGGFMQPGCDSSRVYDKHSCSHSRAAELFAESIGSKEGFWGTPCPDWIDRIMGRCAGKSDNQQLMGERVDKR</sequence>
<accession>A0A8K0K4N8</accession>
<dbReference type="CDD" id="cd00707">
    <property type="entry name" value="Pancreat_lipase_like"/>
    <property type="match status" value="1"/>
</dbReference>
<dbReference type="InterPro" id="IPR013818">
    <property type="entry name" value="Lipase"/>
</dbReference>
<dbReference type="GO" id="GO:0016298">
    <property type="term" value="F:lipase activity"/>
    <property type="evidence" value="ECO:0007669"/>
    <property type="project" value="InterPro"/>
</dbReference>
<proteinExistence type="inferred from homology"/>
<keyword evidence="8" id="KW-1185">Reference proteome</keyword>
<dbReference type="InterPro" id="IPR000734">
    <property type="entry name" value="TAG_lipase"/>
</dbReference>
<evidence type="ECO:0000256" key="5">
    <source>
        <dbReference type="SAM" id="SignalP"/>
    </source>
</evidence>
<organism evidence="7 8">
    <name type="scientific">Ladona fulva</name>
    <name type="common">Scarce chaser dragonfly</name>
    <name type="synonym">Libellula fulva</name>
    <dbReference type="NCBI Taxonomy" id="123851"/>
    <lineage>
        <taxon>Eukaryota</taxon>
        <taxon>Metazoa</taxon>
        <taxon>Ecdysozoa</taxon>
        <taxon>Arthropoda</taxon>
        <taxon>Hexapoda</taxon>
        <taxon>Insecta</taxon>
        <taxon>Pterygota</taxon>
        <taxon>Palaeoptera</taxon>
        <taxon>Odonata</taxon>
        <taxon>Epiprocta</taxon>
        <taxon>Anisoptera</taxon>
        <taxon>Libelluloidea</taxon>
        <taxon>Libellulidae</taxon>
        <taxon>Ladona</taxon>
    </lineage>
</organism>
<name>A0A8K0K4N8_LADFU</name>
<reference evidence="7" key="1">
    <citation type="submission" date="2013-04" db="EMBL/GenBank/DDBJ databases">
        <authorList>
            <person name="Qu J."/>
            <person name="Murali S.C."/>
            <person name="Bandaranaike D."/>
            <person name="Bellair M."/>
            <person name="Blankenburg K."/>
            <person name="Chao H."/>
            <person name="Dinh H."/>
            <person name="Doddapaneni H."/>
            <person name="Downs B."/>
            <person name="Dugan-Rocha S."/>
            <person name="Elkadiri S."/>
            <person name="Gnanaolivu R.D."/>
            <person name="Hernandez B."/>
            <person name="Javaid M."/>
            <person name="Jayaseelan J.C."/>
            <person name="Lee S."/>
            <person name="Li M."/>
            <person name="Ming W."/>
            <person name="Munidasa M."/>
            <person name="Muniz J."/>
            <person name="Nguyen L."/>
            <person name="Ongeri F."/>
            <person name="Osuji N."/>
            <person name="Pu L.-L."/>
            <person name="Puazo M."/>
            <person name="Qu C."/>
            <person name="Quiroz J."/>
            <person name="Raj R."/>
            <person name="Weissenberger G."/>
            <person name="Xin Y."/>
            <person name="Zou X."/>
            <person name="Han Y."/>
            <person name="Richards S."/>
            <person name="Worley K."/>
            <person name="Muzny D."/>
            <person name="Gibbs R."/>
        </authorList>
    </citation>
    <scope>NUCLEOTIDE SEQUENCE</scope>
    <source>
        <strain evidence="7">Sampled in the wild</strain>
    </source>
</reference>
<dbReference type="AlphaFoldDB" id="A0A8K0K4N8"/>
<comment type="similarity">
    <text evidence="2 4">Belongs to the AB hydrolase superfamily. Lipase family.</text>
</comment>
<gene>
    <name evidence="7" type="ORF">J437_LFUL007027</name>
</gene>
<dbReference type="SUPFAM" id="SSF53474">
    <property type="entry name" value="alpha/beta-Hydrolases"/>
    <property type="match status" value="1"/>
</dbReference>
<dbReference type="PANTHER" id="PTHR11610">
    <property type="entry name" value="LIPASE"/>
    <property type="match status" value="1"/>
</dbReference>